<name>A0ABT6YD75_9BACT</name>
<dbReference type="SUPFAM" id="SSF48452">
    <property type="entry name" value="TPR-like"/>
    <property type="match status" value="1"/>
</dbReference>
<dbReference type="Gene3D" id="1.25.40.390">
    <property type="match status" value="1"/>
</dbReference>
<dbReference type="RefSeq" id="WP_283345932.1">
    <property type="nucleotide sequence ID" value="NZ_JASHIF010000020.1"/>
</dbReference>
<dbReference type="InterPro" id="IPR011990">
    <property type="entry name" value="TPR-like_helical_dom_sf"/>
</dbReference>
<reference evidence="1 2" key="1">
    <citation type="submission" date="2023-05" db="EMBL/GenBank/DDBJ databases">
        <title>Novel species of genus Flectobacillus isolated from stream in China.</title>
        <authorList>
            <person name="Lu H."/>
        </authorList>
    </citation>
    <scope>NUCLEOTIDE SEQUENCE [LARGE SCALE GENOMIC DNA]</scope>
    <source>
        <strain evidence="1 2">KCTC 42575</strain>
    </source>
</reference>
<evidence type="ECO:0000313" key="2">
    <source>
        <dbReference type="Proteomes" id="UP001236507"/>
    </source>
</evidence>
<proteinExistence type="predicted"/>
<keyword evidence="1" id="KW-0449">Lipoprotein</keyword>
<dbReference type="Pfam" id="PF12771">
    <property type="entry name" value="SusD-like_2"/>
    <property type="match status" value="1"/>
</dbReference>
<comment type="caution">
    <text evidence="1">The sequence shown here is derived from an EMBL/GenBank/DDBJ whole genome shotgun (WGS) entry which is preliminary data.</text>
</comment>
<dbReference type="EMBL" id="JASHIF010000020">
    <property type="protein sequence ID" value="MDI9861541.1"/>
    <property type="molecule type" value="Genomic_DNA"/>
</dbReference>
<protein>
    <submittedName>
        <fullName evidence="1">SusD/RagB family nutrient-binding outer membrane lipoprotein</fullName>
    </submittedName>
</protein>
<dbReference type="Proteomes" id="UP001236507">
    <property type="component" value="Unassembled WGS sequence"/>
</dbReference>
<sequence length="479" mass="52927">MKKIVTFLSIALLSMSCESNLEDLNTDKKHPSSGSVPSSTVFAAAETNLIDQMVNTNVNRNVFRLLAQQWTQTTYTDESNYDITTRKVADAVWLRFYFNILNNLKDAKALVNAEKPIGTQQAIEKTNKLALIELLNIYSYQKLVDTFGNIPYSESLDPQNVNPKYDDAKTIYADLAKRLDAVIAGVNTSAGSFGSADLVYGGDMAKWLKFAYGLKLKMGLMLADVDAATSKTMVEAAAKGVFSSNSDNTALTYYSNVPNTNPIWVDLIQSGRKDYVPANTVVDLMNNLSDPRRSVFFGQLNGKYVGGPYAAGGNYTNFSAIGDVFQKPDLEGLIMDYAEISFDLAEAAARGYNVGGTAEQFYNQGIKASMSYWGVSDADITAYLAKSSVAYATATGTYKQKIATQKYIALYNRGFESWTEWRRLDFPIFNVPANKTYADIPTRFTYPVGEQTLNELNWKAASAAIGADKVNTKLFWDKF</sequence>
<dbReference type="PROSITE" id="PS51257">
    <property type="entry name" value="PROKAR_LIPOPROTEIN"/>
    <property type="match status" value="1"/>
</dbReference>
<organism evidence="1 2">
    <name type="scientific">Flectobacillus roseus</name>
    <dbReference type="NCBI Taxonomy" id="502259"/>
    <lineage>
        <taxon>Bacteria</taxon>
        <taxon>Pseudomonadati</taxon>
        <taxon>Bacteroidota</taxon>
        <taxon>Cytophagia</taxon>
        <taxon>Cytophagales</taxon>
        <taxon>Flectobacillaceae</taxon>
        <taxon>Flectobacillus</taxon>
    </lineage>
</organism>
<accession>A0ABT6YD75</accession>
<gene>
    <name evidence="1" type="ORF">QM524_20140</name>
</gene>
<dbReference type="InterPro" id="IPR041662">
    <property type="entry name" value="SusD-like_2"/>
</dbReference>
<evidence type="ECO:0000313" key="1">
    <source>
        <dbReference type="EMBL" id="MDI9861541.1"/>
    </source>
</evidence>
<keyword evidence="2" id="KW-1185">Reference proteome</keyword>